<feature type="transmembrane region" description="Helical" evidence="1">
    <location>
        <begin position="7"/>
        <end position="26"/>
    </location>
</feature>
<reference evidence="2" key="1">
    <citation type="submission" date="2014-09" db="EMBL/GenBank/DDBJ databases">
        <authorList>
            <person name="Magalhaes I.L.F."/>
            <person name="Oliveira U."/>
            <person name="Santos F.R."/>
            <person name="Vidigal T.H.D.A."/>
            <person name="Brescovit A.D."/>
            <person name="Santos A.J."/>
        </authorList>
    </citation>
    <scope>NUCLEOTIDE SEQUENCE</scope>
    <source>
        <tissue evidence="2">Shoot tissue taken approximately 20 cm above the soil surface</tissue>
    </source>
</reference>
<evidence type="ECO:0000313" key="2">
    <source>
        <dbReference type="EMBL" id="JAD58738.1"/>
    </source>
</evidence>
<accession>A0A0A9B9A3</accession>
<keyword evidence="1" id="KW-1133">Transmembrane helix</keyword>
<protein>
    <submittedName>
        <fullName evidence="2">Uncharacterized protein</fullName>
    </submittedName>
</protein>
<sequence>MQLITCIMYFAALFILSPLGILSWCLHFLFELVLVVRLKCTSMVLLSFIIS</sequence>
<proteinExistence type="predicted"/>
<dbReference type="EMBL" id="GBRH01239157">
    <property type="protein sequence ID" value="JAD58738.1"/>
    <property type="molecule type" value="Transcribed_RNA"/>
</dbReference>
<organism evidence="2">
    <name type="scientific">Arundo donax</name>
    <name type="common">Giant reed</name>
    <name type="synonym">Donax arundinaceus</name>
    <dbReference type="NCBI Taxonomy" id="35708"/>
    <lineage>
        <taxon>Eukaryota</taxon>
        <taxon>Viridiplantae</taxon>
        <taxon>Streptophyta</taxon>
        <taxon>Embryophyta</taxon>
        <taxon>Tracheophyta</taxon>
        <taxon>Spermatophyta</taxon>
        <taxon>Magnoliopsida</taxon>
        <taxon>Liliopsida</taxon>
        <taxon>Poales</taxon>
        <taxon>Poaceae</taxon>
        <taxon>PACMAD clade</taxon>
        <taxon>Arundinoideae</taxon>
        <taxon>Arundineae</taxon>
        <taxon>Arundo</taxon>
    </lineage>
</organism>
<dbReference type="AlphaFoldDB" id="A0A0A9B9A3"/>
<name>A0A0A9B9A3_ARUDO</name>
<evidence type="ECO:0000256" key="1">
    <source>
        <dbReference type="SAM" id="Phobius"/>
    </source>
</evidence>
<keyword evidence="1" id="KW-0812">Transmembrane</keyword>
<reference evidence="2" key="2">
    <citation type="journal article" date="2015" name="Data Brief">
        <title>Shoot transcriptome of the giant reed, Arundo donax.</title>
        <authorList>
            <person name="Barrero R.A."/>
            <person name="Guerrero F.D."/>
            <person name="Moolhuijzen P."/>
            <person name="Goolsby J.A."/>
            <person name="Tidwell J."/>
            <person name="Bellgard S.E."/>
            <person name="Bellgard M.I."/>
        </authorList>
    </citation>
    <scope>NUCLEOTIDE SEQUENCE</scope>
    <source>
        <tissue evidence="2">Shoot tissue taken approximately 20 cm above the soil surface</tissue>
    </source>
</reference>
<keyword evidence="1" id="KW-0472">Membrane</keyword>